<proteinExistence type="predicted"/>
<evidence type="ECO:0000256" key="1">
    <source>
        <dbReference type="ARBA" id="ARBA00004141"/>
    </source>
</evidence>
<evidence type="ECO:0000256" key="4">
    <source>
        <dbReference type="ARBA" id="ARBA00022989"/>
    </source>
</evidence>
<feature type="transmembrane region" description="Helical" evidence="6">
    <location>
        <begin position="67"/>
        <end position="93"/>
    </location>
</feature>
<protein>
    <submittedName>
        <fullName evidence="7">Energy-coupling factor transport system permease protein</fullName>
    </submittedName>
</protein>
<gene>
    <name evidence="7" type="ORF">SAMN02745702_01286</name>
</gene>
<feature type="transmembrane region" description="Helical" evidence="6">
    <location>
        <begin position="22"/>
        <end position="55"/>
    </location>
</feature>
<organism evidence="7 8">
    <name type="scientific">Desulfobaculum bizertense DSM 18034</name>
    <dbReference type="NCBI Taxonomy" id="1121442"/>
    <lineage>
        <taxon>Bacteria</taxon>
        <taxon>Pseudomonadati</taxon>
        <taxon>Thermodesulfobacteriota</taxon>
        <taxon>Desulfovibrionia</taxon>
        <taxon>Desulfovibrionales</taxon>
        <taxon>Desulfovibrionaceae</taxon>
        <taxon>Desulfobaculum</taxon>
    </lineage>
</organism>
<dbReference type="PANTHER" id="PTHR34857">
    <property type="entry name" value="SLL0384 PROTEIN"/>
    <property type="match status" value="1"/>
</dbReference>
<dbReference type="Proteomes" id="UP000189733">
    <property type="component" value="Unassembled WGS sequence"/>
</dbReference>
<keyword evidence="2" id="KW-1003">Cell membrane</keyword>
<reference evidence="7 8" key="1">
    <citation type="submission" date="2017-02" db="EMBL/GenBank/DDBJ databases">
        <authorList>
            <person name="Peterson S.W."/>
        </authorList>
    </citation>
    <scope>NUCLEOTIDE SEQUENCE [LARGE SCALE GENOMIC DNA]</scope>
    <source>
        <strain evidence="7 8">DSM 18034</strain>
    </source>
</reference>
<keyword evidence="3 6" id="KW-0812">Transmembrane</keyword>
<dbReference type="CDD" id="cd16914">
    <property type="entry name" value="EcfT"/>
    <property type="match status" value="1"/>
</dbReference>
<keyword evidence="8" id="KW-1185">Reference proteome</keyword>
<dbReference type="EMBL" id="FUYA01000003">
    <property type="protein sequence ID" value="SKA70140.1"/>
    <property type="molecule type" value="Genomic_DNA"/>
</dbReference>
<dbReference type="RefSeq" id="WP_078684578.1">
    <property type="nucleotide sequence ID" value="NZ_FUYA01000003.1"/>
</dbReference>
<dbReference type="InterPro" id="IPR051611">
    <property type="entry name" value="ECF_transporter_component"/>
</dbReference>
<comment type="subcellular location">
    <subcellularLocation>
        <location evidence="1">Membrane</location>
        <topology evidence="1">Multi-pass membrane protein</topology>
    </subcellularLocation>
</comment>
<dbReference type="GO" id="GO:0005886">
    <property type="term" value="C:plasma membrane"/>
    <property type="evidence" value="ECO:0007669"/>
    <property type="project" value="UniProtKB-ARBA"/>
</dbReference>
<dbReference type="STRING" id="1121442.SAMN02745702_01286"/>
<accession>A0A1T4VYQ0</accession>
<evidence type="ECO:0000313" key="7">
    <source>
        <dbReference type="EMBL" id="SKA70140.1"/>
    </source>
</evidence>
<dbReference type="InterPro" id="IPR003339">
    <property type="entry name" value="ABC/ECF_trnsptr_transmembrane"/>
</dbReference>
<sequence length="241" mass="26322">MRVFSPAPEGQKGLLKLDARTLLLLLVAANFGMFLLPTLTAELCIMGCTLLLALLSGLYSSTLKMALGYAALCALDLLCTHIFHGAFAATVSLGANFMRKVFPCAVLGGILVSTIQVSEFMATLVRIHTPRRLRISLTVMLRYLPAIAEDYRLITQAMRMRGIQPGFRQLVAHPIRTIECIYVPLLLSASRRADELSIAAVTRGIESPRPRTSIHTVHFQKADFAVLVLCASGLAALAWRV</sequence>
<dbReference type="PANTHER" id="PTHR34857:SF2">
    <property type="entry name" value="SLL0384 PROTEIN"/>
    <property type="match status" value="1"/>
</dbReference>
<evidence type="ECO:0000313" key="8">
    <source>
        <dbReference type="Proteomes" id="UP000189733"/>
    </source>
</evidence>
<dbReference type="OrthoDB" id="3251998at2"/>
<feature type="transmembrane region" description="Helical" evidence="6">
    <location>
        <begin position="105"/>
        <end position="125"/>
    </location>
</feature>
<dbReference type="Pfam" id="PF02361">
    <property type="entry name" value="CbiQ"/>
    <property type="match status" value="1"/>
</dbReference>
<dbReference type="AlphaFoldDB" id="A0A1T4VYQ0"/>
<keyword evidence="5 6" id="KW-0472">Membrane</keyword>
<keyword evidence="4 6" id="KW-1133">Transmembrane helix</keyword>
<evidence type="ECO:0000256" key="6">
    <source>
        <dbReference type="SAM" id="Phobius"/>
    </source>
</evidence>
<evidence type="ECO:0000256" key="5">
    <source>
        <dbReference type="ARBA" id="ARBA00023136"/>
    </source>
</evidence>
<evidence type="ECO:0000256" key="3">
    <source>
        <dbReference type="ARBA" id="ARBA00022692"/>
    </source>
</evidence>
<evidence type="ECO:0000256" key="2">
    <source>
        <dbReference type="ARBA" id="ARBA00022475"/>
    </source>
</evidence>
<name>A0A1T4VYQ0_9BACT</name>